<evidence type="ECO:0000313" key="1">
    <source>
        <dbReference type="EMBL" id="CAD6992461.1"/>
    </source>
</evidence>
<dbReference type="AlphaFoldDB" id="A0A811U1K6"/>
<dbReference type="EMBL" id="CAJHJT010000001">
    <property type="protein sequence ID" value="CAD6992461.1"/>
    <property type="molecule type" value="Genomic_DNA"/>
</dbReference>
<name>A0A811U1K6_CERCA</name>
<keyword evidence="2" id="KW-1185">Reference proteome</keyword>
<sequence length="135" mass="14898">WSQQKIADCVKARKESVTMWKGNEVATTEALNEGSDERTKRQTATTLFGIQPPPPTTSIAARHGAGIIAEVNPIGCAMIESRSGGTAFMITVYLYAREHHKAVEKCTKQDMRAFGAERKGYMRLLYTNINTGYGI</sequence>
<protein>
    <submittedName>
        <fullName evidence="1">(Mediterranean fruit fly) hypothetical protein</fullName>
    </submittedName>
</protein>
<feature type="non-terminal residue" evidence="1">
    <location>
        <position position="1"/>
    </location>
</feature>
<comment type="caution">
    <text evidence="1">The sequence shown here is derived from an EMBL/GenBank/DDBJ whole genome shotgun (WGS) entry which is preliminary data.</text>
</comment>
<proteinExistence type="predicted"/>
<gene>
    <name evidence="1" type="ORF">CCAP1982_LOCUS1317</name>
</gene>
<dbReference type="Proteomes" id="UP000606786">
    <property type="component" value="Unassembled WGS sequence"/>
</dbReference>
<evidence type="ECO:0000313" key="2">
    <source>
        <dbReference type="Proteomes" id="UP000606786"/>
    </source>
</evidence>
<organism evidence="1 2">
    <name type="scientific">Ceratitis capitata</name>
    <name type="common">Mediterranean fruit fly</name>
    <name type="synonym">Tephritis capitata</name>
    <dbReference type="NCBI Taxonomy" id="7213"/>
    <lineage>
        <taxon>Eukaryota</taxon>
        <taxon>Metazoa</taxon>
        <taxon>Ecdysozoa</taxon>
        <taxon>Arthropoda</taxon>
        <taxon>Hexapoda</taxon>
        <taxon>Insecta</taxon>
        <taxon>Pterygota</taxon>
        <taxon>Neoptera</taxon>
        <taxon>Endopterygota</taxon>
        <taxon>Diptera</taxon>
        <taxon>Brachycera</taxon>
        <taxon>Muscomorpha</taxon>
        <taxon>Tephritoidea</taxon>
        <taxon>Tephritidae</taxon>
        <taxon>Ceratitis</taxon>
        <taxon>Ceratitis</taxon>
    </lineage>
</organism>
<reference evidence="1" key="1">
    <citation type="submission" date="2020-11" db="EMBL/GenBank/DDBJ databases">
        <authorList>
            <person name="Whitehead M."/>
        </authorList>
    </citation>
    <scope>NUCLEOTIDE SEQUENCE</scope>
    <source>
        <strain evidence="1">EGII</strain>
    </source>
</reference>
<accession>A0A811U1K6</accession>